<feature type="domain" description="DRBM" evidence="4">
    <location>
        <begin position="106"/>
        <end position="175"/>
    </location>
</feature>
<dbReference type="EMBL" id="LNRQ01000003">
    <property type="protein sequence ID" value="KZN03529.1"/>
    <property type="molecule type" value="Genomic_DNA"/>
</dbReference>
<keyword evidence="1" id="KW-0677">Repeat</keyword>
<gene>
    <name evidence="5" type="ORF">DCAR_012285</name>
</gene>
<dbReference type="AlphaFoldDB" id="A0A166CAV6"/>
<protein>
    <recommendedName>
        <fullName evidence="4">DRBM domain-containing protein</fullName>
    </recommendedName>
</protein>
<dbReference type="SUPFAM" id="SSF54768">
    <property type="entry name" value="dsRNA-binding domain-like"/>
    <property type="match status" value="2"/>
</dbReference>
<dbReference type="SMART" id="SM00358">
    <property type="entry name" value="DSRM"/>
    <property type="match status" value="2"/>
</dbReference>
<name>A0A166CAV6_DAUCS</name>
<dbReference type="Pfam" id="PF00035">
    <property type="entry name" value="dsrm"/>
    <property type="match status" value="2"/>
</dbReference>
<reference evidence="5" key="1">
    <citation type="journal article" date="2016" name="Nat. Genet.">
        <title>A high-quality carrot genome assembly provides new insights into carotenoid accumulation and asterid genome evolution.</title>
        <authorList>
            <person name="Iorizzo M."/>
            <person name="Ellison S."/>
            <person name="Senalik D."/>
            <person name="Zeng P."/>
            <person name="Satapoomin P."/>
            <person name="Huang J."/>
            <person name="Bowman M."/>
            <person name="Iovene M."/>
            <person name="Sanseverino W."/>
            <person name="Cavagnaro P."/>
            <person name="Yildiz M."/>
            <person name="Macko-Podgorni A."/>
            <person name="Moranska E."/>
            <person name="Grzebelus E."/>
            <person name="Grzebelus D."/>
            <person name="Ashrafi H."/>
            <person name="Zheng Z."/>
            <person name="Cheng S."/>
            <person name="Spooner D."/>
            <person name="Van Deynze A."/>
            <person name="Simon P."/>
        </authorList>
    </citation>
    <scope>NUCLEOTIDE SEQUENCE [LARGE SCALE GENOMIC DNA]</scope>
    <source>
        <tissue evidence="5">Leaf</tissue>
    </source>
</reference>
<evidence type="ECO:0000256" key="3">
    <source>
        <dbReference type="PROSITE-ProRule" id="PRU00266"/>
    </source>
</evidence>
<dbReference type="PROSITE" id="PS50137">
    <property type="entry name" value="DS_RBD"/>
    <property type="match status" value="2"/>
</dbReference>
<evidence type="ECO:0000256" key="2">
    <source>
        <dbReference type="ARBA" id="ARBA00022884"/>
    </source>
</evidence>
<dbReference type="PANTHER" id="PTHR46031:SF31">
    <property type="entry name" value="DOUBLE-STRANDED RNA-BINDING PROTEIN 1-LIKE"/>
    <property type="match status" value="1"/>
</dbReference>
<dbReference type="GO" id="GO:0003723">
    <property type="term" value="F:RNA binding"/>
    <property type="evidence" value="ECO:0007669"/>
    <property type="project" value="UniProtKB-UniRule"/>
</dbReference>
<dbReference type="OMA" id="ELCHKRK"/>
<proteinExistence type="predicted"/>
<keyword evidence="2 3" id="KW-0694">RNA-binding</keyword>
<sequence length="185" mass="20626">MYKTQLQELCQKKKWALPRYSCVKEGPDHNPCFTASVVVKGVTFDTTLHSNNIKDAQNDAARLAVDHFIASEPKAETETGQPGIDIHQAGKLQSSEEEFKNDDMDDYKLRLQTYAQRNKLGIPLYLSDKIGPPHAPCFKAKVFVKRIPYESPGSYKTLEEAEIAAAQFALLSFAKDTLQKASSSS</sequence>
<dbReference type="Gramene" id="KZN03529">
    <property type="protein sequence ID" value="KZN03529"/>
    <property type="gene ID" value="DCAR_012285"/>
</dbReference>
<dbReference type="Gene3D" id="3.30.160.20">
    <property type="match status" value="2"/>
</dbReference>
<evidence type="ECO:0000256" key="1">
    <source>
        <dbReference type="ARBA" id="ARBA00022737"/>
    </source>
</evidence>
<dbReference type="InterPro" id="IPR014720">
    <property type="entry name" value="dsRBD_dom"/>
</dbReference>
<comment type="caution">
    <text evidence="5">The sequence shown here is derived from an EMBL/GenBank/DDBJ whole genome shotgun (WGS) entry which is preliminary data.</text>
</comment>
<evidence type="ECO:0000259" key="4">
    <source>
        <dbReference type="PROSITE" id="PS50137"/>
    </source>
</evidence>
<feature type="domain" description="DRBM" evidence="4">
    <location>
        <begin position="1"/>
        <end position="70"/>
    </location>
</feature>
<accession>A0A166CAV6</accession>
<organism evidence="5">
    <name type="scientific">Daucus carota subsp. sativus</name>
    <name type="common">Carrot</name>
    <dbReference type="NCBI Taxonomy" id="79200"/>
    <lineage>
        <taxon>Eukaryota</taxon>
        <taxon>Viridiplantae</taxon>
        <taxon>Streptophyta</taxon>
        <taxon>Embryophyta</taxon>
        <taxon>Tracheophyta</taxon>
        <taxon>Spermatophyta</taxon>
        <taxon>Magnoliopsida</taxon>
        <taxon>eudicotyledons</taxon>
        <taxon>Gunneridae</taxon>
        <taxon>Pentapetalae</taxon>
        <taxon>asterids</taxon>
        <taxon>campanulids</taxon>
        <taxon>Apiales</taxon>
        <taxon>Apiaceae</taxon>
        <taxon>Apioideae</taxon>
        <taxon>Scandiceae</taxon>
        <taxon>Daucinae</taxon>
        <taxon>Daucus</taxon>
        <taxon>Daucus sect. Daucus</taxon>
    </lineage>
</organism>
<dbReference type="PANTHER" id="PTHR46031">
    <property type="match status" value="1"/>
</dbReference>
<evidence type="ECO:0000313" key="5">
    <source>
        <dbReference type="EMBL" id="KZN03529.1"/>
    </source>
</evidence>